<accession>A0A6P6BZN0</accession>
<sequence>MLRRRRVLSAATQRVFSTDGCRAQACRFPRVSPIPEGDTSPAPRCHLSTSTVHGAGGHGGPSQVLLPSRSPRNPVRVNPGLLWGSTWWSWGARIIYEPVGRKPGAWEMTSPFETLKRPVESSGHPWFGGVHRLRSLKAPRLDTDSLSEEAVISGSCTAHTCPASALNPALSFPICTIRAAIAVTLPCVPTETGGLHGVGVQGPGRSQRVGDGRPERELQDEARRLPADWR</sequence>
<dbReference type="AlphaFoldDB" id="A0A6P6BZN0"/>
<feature type="compositionally biased region" description="Basic and acidic residues" evidence="1">
    <location>
        <begin position="208"/>
        <end position="230"/>
    </location>
</feature>
<evidence type="ECO:0000313" key="3">
    <source>
        <dbReference type="RefSeq" id="XP_023380355.1"/>
    </source>
</evidence>
<feature type="region of interest" description="Disordered" evidence="1">
    <location>
        <begin position="196"/>
        <end position="230"/>
    </location>
</feature>
<dbReference type="RefSeq" id="XP_023380355.1">
    <property type="nucleotide sequence ID" value="XM_023524587.1"/>
</dbReference>
<dbReference type="Proteomes" id="UP000515202">
    <property type="component" value="Unplaced"/>
</dbReference>
<reference evidence="3" key="1">
    <citation type="submission" date="2025-08" db="UniProtKB">
        <authorList>
            <consortium name="RefSeq"/>
        </authorList>
    </citation>
    <scope>IDENTIFICATION</scope>
    <source>
        <tissue evidence="3">Kidney</tissue>
    </source>
</reference>
<protein>
    <submittedName>
        <fullName evidence="3">Uncharacterized protein LOC111732656</fullName>
    </submittedName>
</protein>
<dbReference type="GeneID" id="111732656"/>
<evidence type="ECO:0000256" key="1">
    <source>
        <dbReference type="SAM" id="MobiDB-lite"/>
    </source>
</evidence>
<evidence type="ECO:0000313" key="2">
    <source>
        <dbReference type="Proteomes" id="UP000515202"/>
    </source>
</evidence>
<name>A0A6P6BZN0_PTEVA</name>
<dbReference type="KEGG" id="pvp:111732656"/>
<proteinExistence type="predicted"/>
<feature type="region of interest" description="Disordered" evidence="1">
    <location>
        <begin position="48"/>
        <end position="71"/>
    </location>
</feature>
<gene>
    <name evidence="3" type="primary">LOC111732656</name>
</gene>
<keyword evidence="2" id="KW-1185">Reference proteome</keyword>
<organism evidence="2 3">
    <name type="scientific">Pteropus vampyrus</name>
    <name type="common">Large flying fox</name>
    <dbReference type="NCBI Taxonomy" id="132908"/>
    <lineage>
        <taxon>Eukaryota</taxon>
        <taxon>Metazoa</taxon>
        <taxon>Chordata</taxon>
        <taxon>Craniata</taxon>
        <taxon>Vertebrata</taxon>
        <taxon>Euteleostomi</taxon>
        <taxon>Mammalia</taxon>
        <taxon>Eutheria</taxon>
        <taxon>Laurasiatheria</taxon>
        <taxon>Chiroptera</taxon>
        <taxon>Yinpterochiroptera</taxon>
        <taxon>Pteropodoidea</taxon>
        <taxon>Pteropodidae</taxon>
        <taxon>Pteropodinae</taxon>
        <taxon>Pteropus</taxon>
    </lineage>
</organism>